<feature type="region of interest" description="Disordered" evidence="1">
    <location>
        <begin position="446"/>
        <end position="466"/>
    </location>
</feature>
<gene>
    <name evidence="2" type="ORF">GPECTOR_52g10</name>
</gene>
<evidence type="ECO:0000313" key="2">
    <source>
        <dbReference type="EMBL" id="KXZ45607.1"/>
    </source>
</evidence>
<reference evidence="3" key="1">
    <citation type="journal article" date="2016" name="Nat. Commun.">
        <title>The Gonium pectorale genome demonstrates co-option of cell cycle regulation during the evolution of multicellularity.</title>
        <authorList>
            <person name="Hanschen E.R."/>
            <person name="Marriage T.N."/>
            <person name="Ferris P.J."/>
            <person name="Hamaji T."/>
            <person name="Toyoda A."/>
            <person name="Fujiyama A."/>
            <person name="Neme R."/>
            <person name="Noguchi H."/>
            <person name="Minakuchi Y."/>
            <person name="Suzuki M."/>
            <person name="Kawai-Toyooka H."/>
            <person name="Smith D.R."/>
            <person name="Sparks H."/>
            <person name="Anderson J."/>
            <person name="Bakaric R."/>
            <person name="Luria V."/>
            <person name="Karger A."/>
            <person name="Kirschner M.W."/>
            <person name="Durand P.M."/>
            <person name="Michod R.E."/>
            <person name="Nozaki H."/>
            <person name="Olson B.J."/>
        </authorList>
    </citation>
    <scope>NUCLEOTIDE SEQUENCE [LARGE SCALE GENOMIC DNA]</scope>
    <source>
        <strain evidence="3">NIES-2863</strain>
    </source>
</reference>
<keyword evidence="3" id="KW-1185">Reference proteome</keyword>
<name>A0A150G6Y5_GONPE</name>
<feature type="compositionally biased region" description="Gly residues" evidence="1">
    <location>
        <begin position="512"/>
        <end position="549"/>
    </location>
</feature>
<dbReference type="Proteomes" id="UP000075714">
    <property type="component" value="Unassembled WGS sequence"/>
</dbReference>
<dbReference type="EMBL" id="LSYV01000053">
    <property type="protein sequence ID" value="KXZ45607.1"/>
    <property type="molecule type" value="Genomic_DNA"/>
</dbReference>
<evidence type="ECO:0000313" key="3">
    <source>
        <dbReference type="Proteomes" id="UP000075714"/>
    </source>
</evidence>
<accession>A0A150G6Y5</accession>
<evidence type="ECO:0000256" key="1">
    <source>
        <dbReference type="SAM" id="MobiDB-lite"/>
    </source>
</evidence>
<comment type="caution">
    <text evidence="2">The sequence shown here is derived from an EMBL/GenBank/DDBJ whole genome shotgun (WGS) entry which is preliminary data.</text>
</comment>
<proteinExistence type="predicted"/>
<dbReference type="AlphaFoldDB" id="A0A150G6Y5"/>
<protein>
    <submittedName>
        <fullName evidence="2">Uncharacterized protein</fullName>
    </submittedName>
</protein>
<organism evidence="2 3">
    <name type="scientific">Gonium pectorale</name>
    <name type="common">Green alga</name>
    <dbReference type="NCBI Taxonomy" id="33097"/>
    <lineage>
        <taxon>Eukaryota</taxon>
        <taxon>Viridiplantae</taxon>
        <taxon>Chlorophyta</taxon>
        <taxon>core chlorophytes</taxon>
        <taxon>Chlorophyceae</taxon>
        <taxon>CS clade</taxon>
        <taxon>Chlamydomonadales</taxon>
        <taxon>Volvocaceae</taxon>
        <taxon>Gonium</taxon>
    </lineage>
</organism>
<sequence length="678" mass="71203">MMASTGLRERRPDLLTAVTPVASVLVGLLEKGKFSDAKTLQSLRLTCHDFRALVDGDLTVLSLKVKKHHREQWAAGRLPSLERWSACNHVRLQLEPSGDGDEDLAALASIPFSGLAPRGRERISWLELSIVPGLHPNAAWQAEAAVTVLATMLPGLSFLSLCGMSYDTVRQRLMFQALASLPCLGKLALPSSRALEHIGLLATGKLTALQVLSLNSLRQGQELLSPQAAAGLAQLHGLQKICWQDGAAEWRGLNQLLDHVPPTISTVYFFNGEIKTYLAMRAGRAQRLRILMNCRAPPVGQIPEARAFVSIAEAVLSSRAMGPRLDSLILIPGVRVADPDGRSLEAPELQPLWDLARRSDAVAICMLRTSSAAGAVAAVTRLGVPQALDLQRNATERLVLRLRRNIATTNRQQYQHQQHQHQVAAAAAAPPGQEALTTSLLLRLASGGANPGNGTAGPPPSQPRPLAQVFVFRGPFVSTLSWVPSALHEWLQGLTRSVAERLRMGSEQSAVAGGGGGDGSGGIDAGHGGNDNGANGGGNDNGTGGAGPSGGQRVQLLSYQVLPRSCGAVLAAFRGVEGLLGAVEAVASSMSAESGHAGGPLLEVTQAAAALAEGGKVTGGTGAVRRMVLKGLQLELQSRWDASLPGCGGDPAAEAALLRGLLGAWEQLVAEMLPEVEV</sequence>
<feature type="region of interest" description="Disordered" evidence="1">
    <location>
        <begin position="507"/>
        <end position="549"/>
    </location>
</feature>